<dbReference type="GO" id="GO:0004519">
    <property type="term" value="F:endonuclease activity"/>
    <property type="evidence" value="ECO:0007669"/>
    <property type="project" value="UniProtKB-KW"/>
</dbReference>
<dbReference type="Proteomes" id="UP000018808">
    <property type="component" value="Segment"/>
</dbReference>
<accession>V5US42</accession>
<sequence length="173" mass="20010">MTTVKLIDDFLDPSEAKKIRETLQSNSFPWSYCPKIVTTQLDDQYQFTHMFYFQGEPRSQWYQELLLGEFLTKIDSCALIKIKANFQPRANEIHENKMHTDHTFPNAMTAIYYVNSNNGYTYFDEETRIDSVENRLIVFPSDTPHGGTTCSDAKYRSVININFFPCAGGTCDN</sequence>
<name>V5US42_9CAUD</name>
<organism evidence="1 2">
    <name type="scientific">Synechococcus phage ACG-2014h</name>
    <dbReference type="NCBI Taxonomy" id="1340810"/>
    <lineage>
        <taxon>Viruses</taxon>
        <taxon>Duplodnaviria</taxon>
        <taxon>Heunggongvirae</taxon>
        <taxon>Uroviricota</taxon>
        <taxon>Caudoviricetes</taxon>
        <taxon>Pantevenvirales</taxon>
        <taxon>Kyanoviridae</taxon>
        <taxon>Sedonavirus</taxon>
        <taxon>Sedonavirus tusconh</taxon>
    </lineage>
</organism>
<dbReference type="Gene3D" id="2.60.120.620">
    <property type="entry name" value="q2cbj1_9rhob like domain"/>
    <property type="match status" value="1"/>
</dbReference>
<keyword evidence="2" id="KW-1185">Reference proteome</keyword>
<protein>
    <submittedName>
        <fullName evidence="1">DNA endonuclease V</fullName>
    </submittedName>
</protein>
<keyword evidence="1" id="KW-0255">Endonuclease</keyword>
<evidence type="ECO:0000313" key="2">
    <source>
        <dbReference type="Proteomes" id="UP000018808"/>
    </source>
</evidence>
<dbReference type="EMBL" id="KF156338">
    <property type="protein sequence ID" value="AHB80458.1"/>
    <property type="molecule type" value="Genomic_DNA"/>
</dbReference>
<evidence type="ECO:0000313" key="1">
    <source>
        <dbReference type="EMBL" id="AHB80458.1"/>
    </source>
</evidence>
<keyword evidence="1" id="KW-0378">Hydrolase</keyword>
<dbReference type="KEGG" id="vg:18504620"/>
<proteinExistence type="predicted"/>
<dbReference type="OrthoDB" id="23935at10239"/>
<gene>
    <name evidence="1" type="ORF">S-MbCM7_044</name>
</gene>
<keyword evidence="1" id="KW-0540">Nuclease</keyword>
<dbReference type="RefSeq" id="YP_009008178.1">
    <property type="nucleotide sequence ID" value="NC_023587.1"/>
</dbReference>
<reference evidence="1 2" key="1">
    <citation type="journal article" date="2014" name="Nature">
        <title>Viral tagging reveals discrete populations in Synechococcus viral genome sequence space.</title>
        <authorList>
            <person name="Deng L."/>
            <person name="Ignacio Espinoza J.C."/>
            <person name="Gregory A.C."/>
            <person name="Poulos B.T."/>
            <person name="Weitz J.S."/>
            <person name="Hugenholtz P."/>
            <person name="Sullivan M.B."/>
        </authorList>
    </citation>
    <scope>NUCLEOTIDE SEQUENCE [LARGE SCALE GENOMIC DNA]</scope>
</reference>
<dbReference type="GeneID" id="18504620"/>